<proteinExistence type="predicted"/>
<protein>
    <submittedName>
        <fullName evidence="1">Uncharacterized protein</fullName>
    </submittedName>
</protein>
<dbReference type="EMBL" id="RCZC01000005">
    <property type="protein sequence ID" value="TPG51681.1"/>
    <property type="molecule type" value="Genomic_DNA"/>
</dbReference>
<accession>A0A502FQJ6</accession>
<keyword evidence="2" id="KW-1185">Reference proteome</keyword>
<dbReference type="AlphaFoldDB" id="A0A502FQJ6"/>
<dbReference type="Proteomes" id="UP000319931">
    <property type="component" value="Unassembled WGS sequence"/>
</dbReference>
<evidence type="ECO:0000313" key="1">
    <source>
        <dbReference type="EMBL" id="TPG51681.1"/>
    </source>
</evidence>
<name>A0A502FQJ6_9SPHN</name>
<comment type="caution">
    <text evidence="1">The sequence shown here is derived from an EMBL/GenBank/DDBJ whole genome shotgun (WGS) entry which is preliminary data.</text>
</comment>
<organism evidence="1 2">
    <name type="scientific">Sphingomonas glacialis</name>
    <dbReference type="NCBI Taxonomy" id="658225"/>
    <lineage>
        <taxon>Bacteria</taxon>
        <taxon>Pseudomonadati</taxon>
        <taxon>Pseudomonadota</taxon>
        <taxon>Alphaproteobacteria</taxon>
        <taxon>Sphingomonadales</taxon>
        <taxon>Sphingomonadaceae</taxon>
        <taxon>Sphingomonas</taxon>
    </lineage>
</organism>
<gene>
    <name evidence="1" type="ORF">EAH76_16855</name>
</gene>
<sequence>MRITRRRFQQPDTIGWADSRGCPAMLPVLKAMRTLAVPRPTVPGMEQRLGSIIVDGIGYRLRTQARFDGGGGAVGLRLECRHAARRMGRQKS</sequence>
<evidence type="ECO:0000313" key="2">
    <source>
        <dbReference type="Proteomes" id="UP000319931"/>
    </source>
</evidence>
<reference evidence="1 2" key="1">
    <citation type="journal article" date="2019" name="Environ. Microbiol.">
        <title>Species interactions and distinct microbial communities in high Arctic permafrost affected cryosols are associated with the CH4 and CO2 gas fluxes.</title>
        <authorList>
            <person name="Altshuler I."/>
            <person name="Hamel J."/>
            <person name="Turney S."/>
            <person name="Magnuson E."/>
            <person name="Levesque R."/>
            <person name="Greer C."/>
            <person name="Whyte L.G."/>
        </authorList>
    </citation>
    <scope>NUCLEOTIDE SEQUENCE [LARGE SCALE GENOMIC DNA]</scope>
    <source>
        <strain evidence="1 2">E6.1</strain>
    </source>
</reference>